<dbReference type="EMBL" id="JACEFO010002938">
    <property type="protein sequence ID" value="KAF8645892.1"/>
    <property type="molecule type" value="Genomic_DNA"/>
</dbReference>
<dbReference type="Proteomes" id="UP000636709">
    <property type="component" value="Unassembled WGS sequence"/>
</dbReference>
<gene>
    <name evidence="2" type="ORF">HU200_066071</name>
</gene>
<sequence length="482" mass="52499">MKQFSRDGHVLARGIGQLSPRLGTARAPCGDFVNLEDLPAQSFGGLIGVGGKCVCVYVNVCGHEFGQRKKSHRSCVLKPTRWLIAWVNGQPWRLPSLLTHGAVHNMTSPSPVRRAEPIRRLPPLNLPHPRRAGAILPSFKAPFPPPTRPREGKESLPISSFARGAATKAPVFTFAAAAVEAEPSAMSATPEDFWARGPTLAARSPSPPPSSSTCPDAPPRRRRRRRLLRRPRPPFISRMLMEEDIDDKFFYQSPTTPRSSPRSSPTPRSSPPTTPQPPTPTPTPAVVRPAVPPSRLLHLLRCPASAEPPWRTTHRALPAASAPRLTRHRGGLDDFTADDVDALLLQGQAQATHTGAGGEGQLDQSSSLAAQNAAGDDGSQRPARFLGCPELSFRWPEETKTTDATAFPGGDGDHAALARPFQRPEWGNIDMLNMAFLKGMEGGQEVKEEEEVGRWGYYFFGEEEEEALMAGPQETATPKMTY</sequence>
<comment type="caution">
    <text evidence="2">The sequence shown here is derived from an EMBL/GenBank/DDBJ whole genome shotgun (WGS) entry which is preliminary data.</text>
</comment>
<feature type="region of interest" description="Disordered" evidence="1">
    <location>
        <begin position="135"/>
        <end position="155"/>
    </location>
</feature>
<feature type="compositionally biased region" description="Pro residues" evidence="1">
    <location>
        <begin position="268"/>
        <end position="283"/>
    </location>
</feature>
<accession>A0A835DXC6</accession>
<reference evidence="2" key="1">
    <citation type="submission" date="2020-07" db="EMBL/GenBank/DDBJ databases">
        <title>Genome sequence and genetic diversity analysis of an under-domesticated orphan crop, white fonio (Digitaria exilis).</title>
        <authorList>
            <person name="Bennetzen J.L."/>
            <person name="Chen S."/>
            <person name="Ma X."/>
            <person name="Wang X."/>
            <person name="Yssel A.E.J."/>
            <person name="Chaluvadi S.R."/>
            <person name="Johnson M."/>
            <person name="Gangashetty P."/>
            <person name="Hamidou F."/>
            <person name="Sanogo M.D."/>
            <person name="Zwaenepoel A."/>
            <person name="Wallace J."/>
            <person name="Van De Peer Y."/>
            <person name="Van Deynze A."/>
        </authorList>
    </citation>
    <scope>NUCLEOTIDE SEQUENCE</scope>
    <source>
        <tissue evidence="2">Leaves</tissue>
    </source>
</reference>
<feature type="compositionally biased region" description="Low complexity" evidence="1">
    <location>
        <begin position="252"/>
        <end position="267"/>
    </location>
</feature>
<name>A0A835DXC6_9POAL</name>
<evidence type="ECO:0000256" key="1">
    <source>
        <dbReference type="SAM" id="MobiDB-lite"/>
    </source>
</evidence>
<evidence type="ECO:0000313" key="2">
    <source>
        <dbReference type="EMBL" id="KAF8645892.1"/>
    </source>
</evidence>
<dbReference type="AlphaFoldDB" id="A0A835DXC6"/>
<proteinExistence type="predicted"/>
<evidence type="ECO:0000313" key="3">
    <source>
        <dbReference type="Proteomes" id="UP000636709"/>
    </source>
</evidence>
<feature type="region of interest" description="Disordered" evidence="1">
    <location>
        <begin position="197"/>
        <end position="289"/>
    </location>
</feature>
<feature type="compositionally biased region" description="Basic residues" evidence="1">
    <location>
        <begin position="220"/>
        <end position="232"/>
    </location>
</feature>
<organism evidence="2 3">
    <name type="scientific">Digitaria exilis</name>
    <dbReference type="NCBI Taxonomy" id="1010633"/>
    <lineage>
        <taxon>Eukaryota</taxon>
        <taxon>Viridiplantae</taxon>
        <taxon>Streptophyta</taxon>
        <taxon>Embryophyta</taxon>
        <taxon>Tracheophyta</taxon>
        <taxon>Spermatophyta</taxon>
        <taxon>Magnoliopsida</taxon>
        <taxon>Liliopsida</taxon>
        <taxon>Poales</taxon>
        <taxon>Poaceae</taxon>
        <taxon>PACMAD clade</taxon>
        <taxon>Panicoideae</taxon>
        <taxon>Panicodae</taxon>
        <taxon>Paniceae</taxon>
        <taxon>Anthephorinae</taxon>
        <taxon>Digitaria</taxon>
    </lineage>
</organism>
<feature type="region of interest" description="Disordered" evidence="1">
    <location>
        <begin position="351"/>
        <end position="385"/>
    </location>
</feature>
<keyword evidence="3" id="KW-1185">Reference proteome</keyword>
<protein>
    <submittedName>
        <fullName evidence="2">Uncharacterized protein</fullName>
    </submittedName>
</protein>